<feature type="region of interest" description="Disordered" evidence="2">
    <location>
        <begin position="1087"/>
        <end position="1134"/>
    </location>
</feature>
<evidence type="ECO:0000256" key="2">
    <source>
        <dbReference type="SAM" id="MobiDB-lite"/>
    </source>
</evidence>
<feature type="domain" description="DUF7708" evidence="3">
    <location>
        <begin position="81"/>
        <end position="212"/>
    </location>
</feature>
<dbReference type="PANTHER" id="PTHR10039:SF14">
    <property type="entry name" value="NACHT DOMAIN-CONTAINING PROTEIN"/>
    <property type="match status" value="1"/>
</dbReference>
<dbReference type="Pfam" id="PF24809">
    <property type="entry name" value="DUF7708"/>
    <property type="match status" value="1"/>
</dbReference>
<dbReference type="Gene3D" id="3.40.50.300">
    <property type="entry name" value="P-loop containing nucleotide triphosphate hydrolases"/>
    <property type="match status" value="1"/>
</dbReference>
<sequence>MLGQTTQTVAAPSVFNLALDDYIRSRPRNSKTPQFIQKLQQQQDAGERIDAQSVLQDIGRLHRDATDRRSASAARKILMPVVTILSTYSGVVDTLAQADPMPTAVIWGCLKAVIDSSQRFLDLYDKISDQIDRLNIHLDVLTEYDWLFTDSSTMRELLRISYIDIIRFWVRVEKECKRCVANRLARAVAPFSTSKIDKIIAKIGETADGMARVIPVVQERLNRKEQENTLRERELAGIAREEQTAFIQRYEERYAEELKELAQERKRQRQRDVQNWIRAGPSPLNESNHRHHDEKRDERSPGTCEWLFKDQMVQSWAQSYNTASQIWVKASPGVGKSVLTAYAVETIPKICNESCAVIYQYFTFDEEFRTIVVYRSLAEQLANQLGTITEMPEDVHEFTQRGASSTKADDVKTVISKLVEKIPVTYVFLDGLDEECKQEPRRKMLFDILSFFDDLASKTSSRLRLWYSSQQHTCLDDRFQNHPSIEVTKSLNGLDIETYLSHKFTALDRLDLHEGYKNLILQELSEKADGCFLWVSLMLHSMSKAVMLSQVQNLIEDGLPGDYEKYYQRKVEGIEPSLKEFVSILLACIVHARRPLRLDELCECIAMARGHSGCDIDEREKLYEDMVLELCQPLVRVHEVQGQEETFEICTLTHGSVKTFLLKNPQILTHGPGSPAYALTTDVMANICLKYLLQPRYQYLLTKKGETFVDLNDKDIMDHHLLSYAAKYWDKHLDSVEFSPQIYEKVLELITSPKFFTLLQIQSLLVEGQFQFWFQSSRPFAGEHIRRVFPHWFEENCIEDFQRDYKMFVGEWGALLDEDTSLEGTYQGEIDRCFFEALGSHNFLHRGPSRYKSLSFSTEDTKKVELPNRSFEGVDETGNLLVVLKLESLVSEQLKFCCERWCLAGHRPKFQGSQTLYSSPSSWPLYEYPLSQKTPGRPRLVAFTKDLQFIRIGSQVFSKGDNQEYKPLPILGSENDYFEEMASNGHLIAVSTRRQISKTDIKVPEQAASGSSAVDYAEIMLRAEEEMVKVLDQLTATVPSSSTQPTTTVTKSSKADDASSVTSATSFTVDDADDFVDESLMEQEKVLDARSESGHTDELLHSSSDDSISSNTAYTSWSEASSELMSDEMEDEDQWNDQPLTLEELELEKREGSLYGDSSEAEENANELLLDADIKSSFSETDESQGRRPELEGMYSDVESHLSSESYSFSDSQEGSEDGAMFEDMMVANKTTKTEGAHRISIRIYSPTRLDRVPIFHYSCYIKGALFDSPPEFHPSKPLLVWPLGDGEILFANYERKTYFTRELCRSHARSCHVSVKTYFSRDGQYVHFAALEACEADKSEEGQPHKVLLSLQVTTHRLSVLKTARSPPRLVFRTTISLGGAPSIQVSNLPYFLTWTDTELFFTIRGRELNMIRIPLFQSPTSSSTETKPNIRYLKSPIFLPRSTYVRNMYFFPEVANGMGKRDKKASTLILGSHCSLPNQDFAVPKSMSFPPIGVFLRENTDLEWACKKTSDETYATQRMNNACGRLKGKFESFDLVEDCDIVPYLF</sequence>
<dbReference type="InterPro" id="IPR027417">
    <property type="entry name" value="P-loop_NTPase"/>
</dbReference>
<feature type="compositionally biased region" description="Basic and acidic residues" evidence="2">
    <location>
        <begin position="1087"/>
        <end position="1104"/>
    </location>
</feature>
<dbReference type="EMBL" id="CP055899">
    <property type="protein sequence ID" value="QKX57422.1"/>
    <property type="molecule type" value="Genomic_DNA"/>
</dbReference>
<evidence type="ECO:0000259" key="4">
    <source>
        <dbReference type="Pfam" id="PF24883"/>
    </source>
</evidence>
<feature type="domain" description="Nephrocystin 3-like N-terminal" evidence="4">
    <location>
        <begin position="302"/>
        <end position="469"/>
    </location>
</feature>
<reference evidence="6" key="1">
    <citation type="submission" date="2020-06" db="EMBL/GenBank/DDBJ databases">
        <title>A chromosome-scale genome assembly of Talaromyces rugulosus W13939.</title>
        <authorList>
            <person name="Wang B."/>
            <person name="Guo L."/>
            <person name="Ye K."/>
            <person name="Wang L."/>
        </authorList>
    </citation>
    <scope>NUCLEOTIDE SEQUENCE [LARGE SCALE GENOMIC DNA]</scope>
    <source>
        <strain evidence="6">W13939</strain>
    </source>
</reference>
<dbReference type="GeneID" id="55992035"/>
<evidence type="ECO:0000259" key="3">
    <source>
        <dbReference type="Pfam" id="PF24809"/>
    </source>
</evidence>
<dbReference type="PANTHER" id="PTHR10039">
    <property type="entry name" value="AMELOGENIN"/>
    <property type="match status" value="1"/>
</dbReference>
<proteinExistence type="predicted"/>
<evidence type="ECO:0000313" key="6">
    <source>
        <dbReference type="Proteomes" id="UP000509510"/>
    </source>
</evidence>
<feature type="compositionally biased region" description="Acidic residues" evidence="2">
    <location>
        <begin position="1125"/>
        <end position="1134"/>
    </location>
</feature>
<keyword evidence="1" id="KW-0677">Repeat</keyword>
<evidence type="ECO:0000313" key="5">
    <source>
        <dbReference type="EMBL" id="QKX57422.1"/>
    </source>
</evidence>
<dbReference type="OrthoDB" id="4525234at2759"/>
<name>A0A7H8QTV8_TALRU</name>
<gene>
    <name evidence="5" type="ORF">TRUGW13939_04534</name>
</gene>
<dbReference type="Proteomes" id="UP000509510">
    <property type="component" value="Chromosome II"/>
</dbReference>
<organism evidence="5 6">
    <name type="scientific">Talaromyces rugulosus</name>
    <name type="common">Penicillium rugulosum</name>
    <dbReference type="NCBI Taxonomy" id="121627"/>
    <lineage>
        <taxon>Eukaryota</taxon>
        <taxon>Fungi</taxon>
        <taxon>Dikarya</taxon>
        <taxon>Ascomycota</taxon>
        <taxon>Pezizomycotina</taxon>
        <taxon>Eurotiomycetes</taxon>
        <taxon>Eurotiomycetidae</taxon>
        <taxon>Eurotiales</taxon>
        <taxon>Trichocomaceae</taxon>
        <taxon>Talaromyces</taxon>
        <taxon>Talaromyces sect. Islandici</taxon>
    </lineage>
</organism>
<protein>
    <recommendedName>
        <fullName evidence="7">NACHT domain-containing protein</fullName>
    </recommendedName>
</protein>
<keyword evidence="6" id="KW-1185">Reference proteome</keyword>
<feature type="region of interest" description="Disordered" evidence="2">
    <location>
        <begin position="1172"/>
        <end position="1197"/>
    </location>
</feature>
<dbReference type="RefSeq" id="XP_035343600.1">
    <property type="nucleotide sequence ID" value="XM_035487707.1"/>
</dbReference>
<dbReference type="Pfam" id="PF24883">
    <property type="entry name" value="NPHP3_N"/>
    <property type="match status" value="1"/>
</dbReference>
<feature type="region of interest" description="Disordered" evidence="2">
    <location>
        <begin position="1038"/>
        <end position="1064"/>
    </location>
</feature>
<evidence type="ECO:0000256" key="1">
    <source>
        <dbReference type="ARBA" id="ARBA00022737"/>
    </source>
</evidence>
<accession>A0A7H8QTV8</accession>
<feature type="region of interest" description="Disordered" evidence="2">
    <location>
        <begin position="276"/>
        <end position="300"/>
    </location>
</feature>
<dbReference type="InterPro" id="IPR056125">
    <property type="entry name" value="DUF7708"/>
</dbReference>
<dbReference type="KEGG" id="trg:TRUGW13939_04534"/>
<dbReference type="InterPro" id="IPR056884">
    <property type="entry name" value="NPHP3-like_N"/>
</dbReference>
<evidence type="ECO:0008006" key="7">
    <source>
        <dbReference type="Google" id="ProtNLM"/>
    </source>
</evidence>